<evidence type="ECO:0000313" key="2">
    <source>
        <dbReference type="Proteomes" id="UP001216390"/>
    </source>
</evidence>
<dbReference type="Gene3D" id="3.40.50.2000">
    <property type="entry name" value="Glycogen Phosphorylase B"/>
    <property type="match status" value="2"/>
</dbReference>
<dbReference type="Proteomes" id="UP001216390">
    <property type="component" value="Chromosome"/>
</dbReference>
<organism evidence="1 2">
    <name type="scientific">Iamia majanohamensis</name>
    <dbReference type="NCBI Taxonomy" id="467976"/>
    <lineage>
        <taxon>Bacteria</taxon>
        <taxon>Bacillati</taxon>
        <taxon>Actinomycetota</taxon>
        <taxon>Acidimicrobiia</taxon>
        <taxon>Acidimicrobiales</taxon>
        <taxon>Iamiaceae</taxon>
        <taxon>Iamia</taxon>
    </lineage>
</organism>
<dbReference type="SUPFAM" id="SSF53756">
    <property type="entry name" value="UDP-Glycosyltransferase/glycogen phosphorylase"/>
    <property type="match status" value="1"/>
</dbReference>
<protein>
    <recommendedName>
        <fullName evidence="3">Glycosyltransferase involved in cell wall biosynthesis</fullName>
    </recommendedName>
</protein>
<sequence length="334" mass="36990">MLTVASVPARHVYTRHIGVPGDGVARLAPPDPTYRAADMMAPAWVEAHAADFACFHTHFGFGEVGPDALVAWRQALCDRGRPLVHTVHDIWNPHVEDQRHHLDQVAFLVQEADALTTLTDRAADIVERRWGRRPQVIAHPHVLPPADPPPRPDRRLRVGLHLKDGRPSILGTTLVRGLADRVGRDPRVRLQVSAYPRLRDRRPRLARTLDEVADLPSVRVRWEGFVDDAAFAARIRALDVAVLGYRYGTHSGWAEACLDVGTRVIAPTGTCIPAQHPSIVAADLGDPRALDDVVAQLRDWADAPRPRVDRVGRRRARRSIAAAHADLYHGLVDA</sequence>
<accession>A0AAE9YGV1</accession>
<dbReference type="KEGG" id="ima:PO878_05790"/>
<evidence type="ECO:0000313" key="1">
    <source>
        <dbReference type="EMBL" id="WCO68237.1"/>
    </source>
</evidence>
<gene>
    <name evidence="1" type="ORF">PO878_05790</name>
</gene>
<dbReference type="EMBL" id="CP116942">
    <property type="protein sequence ID" value="WCO68237.1"/>
    <property type="molecule type" value="Genomic_DNA"/>
</dbReference>
<proteinExistence type="predicted"/>
<evidence type="ECO:0008006" key="3">
    <source>
        <dbReference type="Google" id="ProtNLM"/>
    </source>
</evidence>
<name>A0AAE9YGV1_9ACTN</name>
<dbReference type="AlphaFoldDB" id="A0AAE9YGV1"/>
<dbReference type="RefSeq" id="WP_272737754.1">
    <property type="nucleotide sequence ID" value="NZ_CP116942.1"/>
</dbReference>
<keyword evidence="2" id="KW-1185">Reference proteome</keyword>
<reference evidence="1" key="1">
    <citation type="submission" date="2023-01" db="EMBL/GenBank/DDBJ databases">
        <title>The diversity of Class Acidimicrobiia in South China Sea sediment environments and the proposal of Iamia marina sp. nov., a novel species of the genus Iamia.</title>
        <authorList>
            <person name="He Y."/>
            <person name="Tian X."/>
        </authorList>
    </citation>
    <scope>NUCLEOTIDE SEQUENCE</scope>
    <source>
        <strain evidence="1">DSM 19957</strain>
    </source>
</reference>